<sequence>MVELPGPPNDFPCKPDDDDIDNLEYAIKFYATERSMEHVLKQMAITILPVIVAIRKHSEDLGLFHK</sequence>
<evidence type="ECO:0000313" key="1">
    <source>
        <dbReference type="EMBL" id="KAB0566891.1"/>
    </source>
</evidence>
<proteinExistence type="predicted"/>
<dbReference type="AlphaFoldDB" id="A0A643EUQ4"/>
<comment type="caution">
    <text evidence="1">The sequence shown here is derived from an EMBL/GenBank/DDBJ whole genome shotgun (WGS) entry which is preliminary data.</text>
</comment>
<reference evidence="1" key="1">
    <citation type="submission" date="2019-09" db="EMBL/GenBank/DDBJ databases">
        <title>Draft genome sequences of 48 bacterial type strains from the CCUG.</title>
        <authorList>
            <person name="Tunovic T."/>
            <person name="Pineiro-Iglesias B."/>
            <person name="Unosson C."/>
            <person name="Inganas E."/>
            <person name="Ohlen M."/>
            <person name="Cardew S."/>
            <person name="Jensie-Markopoulos S."/>
            <person name="Salva-Serra F."/>
            <person name="Jaen-Luchoro D."/>
            <person name="Karlsson R."/>
            <person name="Svensson-Stadler L."/>
            <person name="Chun J."/>
            <person name="Moore E."/>
        </authorList>
    </citation>
    <scope>NUCLEOTIDE SEQUENCE</scope>
    <source>
        <strain evidence="1">CCUG 50899</strain>
    </source>
</reference>
<accession>A0A643EUQ4</accession>
<protein>
    <submittedName>
        <fullName evidence="1">Uncharacterized protein</fullName>
    </submittedName>
</protein>
<organism evidence="1">
    <name type="scientific">Brucella pituitosa</name>
    <dbReference type="NCBI Taxonomy" id="571256"/>
    <lineage>
        <taxon>Bacteria</taxon>
        <taxon>Pseudomonadati</taxon>
        <taxon>Pseudomonadota</taxon>
        <taxon>Alphaproteobacteria</taxon>
        <taxon>Hyphomicrobiales</taxon>
        <taxon>Brucellaceae</taxon>
        <taxon>Brucella/Ochrobactrum group</taxon>
        <taxon>Brucella</taxon>
    </lineage>
</organism>
<name>A0A643EUQ4_9HYPH</name>
<gene>
    <name evidence="1" type="ORF">F7Q93_21370</name>
</gene>
<dbReference type="EMBL" id="VZPE01000012">
    <property type="protein sequence ID" value="KAB0566891.1"/>
    <property type="molecule type" value="Genomic_DNA"/>
</dbReference>